<dbReference type="PROSITE" id="PS50042">
    <property type="entry name" value="CNMP_BINDING_3"/>
    <property type="match status" value="1"/>
</dbReference>
<reference evidence="5" key="1">
    <citation type="submission" date="2020-06" db="EMBL/GenBank/DDBJ databases">
        <title>Characterization of fructooligosaccharide metabolism and fructooligosaccharide-degrading enzymes in human commensal butyrate producers.</title>
        <authorList>
            <person name="Tanno H."/>
            <person name="Fujii T."/>
            <person name="Hirano K."/>
            <person name="Maeno S."/>
            <person name="Tonozuka T."/>
            <person name="Sakamoto M."/>
            <person name="Ohkuma M."/>
            <person name="Tochio T."/>
            <person name="Endo A."/>
        </authorList>
    </citation>
    <scope>NUCLEOTIDE SEQUENCE</scope>
    <source>
        <strain evidence="5">JCM 17466</strain>
    </source>
</reference>
<evidence type="ECO:0000256" key="3">
    <source>
        <dbReference type="ARBA" id="ARBA00023163"/>
    </source>
</evidence>
<dbReference type="InterPro" id="IPR012318">
    <property type="entry name" value="HTH_CRP"/>
</dbReference>
<keyword evidence="2" id="KW-0238">DNA-binding</keyword>
<evidence type="ECO:0000259" key="4">
    <source>
        <dbReference type="PROSITE" id="PS50042"/>
    </source>
</evidence>
<dbReference type="Pfam" id="PF00027">
    <property type="entry name" value="cNMP_binding"/>
    <property type="match status" value="1"/>
</dbReference>
<feature type="domain" description="Cyclic nucleotide-binding" evidence="4">
    <location>
        <begin position="30"/>
        <end position="133"/>
    </location>
</feature>
<sequence>MHHLTMSKYYFEHDFTEFEEFITSYPAHHKYYEKGDIISAQSETLKYGYYIKQGIMKLSIGHECGKEKIAALFGPGSFFPLGIDHHYYDMEYAMVEQAYTEVEAYEFDYRIVRTMFLEHQDLALRMMEHYCDFTSYLFFEIASLSGDNSVAKVCNVLYALQNTSLCRSHVLHISQDDVMELSGISKIQVARVYQTLRGEHIIQTSRGRIQILDQDKLRSYCTYEL</sequence>
<dbReference type="SUPFAM" id="SSF46785">
    <property type="entry name" value="Winged helix' DNA-binding domain"/>
    <property type="match status" value="1"/>
</dbReference>
<protein>
    <recommendedName>
        <fullName evidence="4">Cyclic nucleotide-binding domain-containing protein</fullName>
    </recommendedName>
</protein>
<dbReference type="GO" id="GO:0003677">
    <property type="term" value="F:DNA binding"/>
    <property type="evidence" value="ECO:0007669"/>
    <property type="project" value="UniProtKB-KW"/>
</dbReference>
<dbReference type="Proteomes" id="UP000613208">
    <property type="component" value="Unassembled WGS sequence"/>
</dbReference>
<name>A0A916Q651_9FIRM</name>
<keyword evidence="1" id="KW-0805">Transcription regulation</keyword>
<keyword evidence="3" id="KW-0804">Transcription</keyword>
<comment type="caution">
    <text evidence="5">The sequence shown here is derived from an EMBL/GenBank/DDBJ whole genome shotgun (WGS) entry which is preliminary data.</text>
</comment>
<evidence type="ECO:0000256" key="1">
    <source>
        <dbReference type="ARBA" id="ARBA00023015"/>
    </source>
</evidence>
<dbReference type="CDD" id="cd00038">
    <property type="entry name" value="CAP_ED"/>
    <property type="match status" value="1"/>
</dbReference>
<gene>
    <name evidence="5" type="ORF">ANBU17_14610</name>
</gene>
<dbReference type="Gene3D" id="2.60.120.10">
    <property type="entry name" value="Jelly Rolls"/>
    <property type="match status" value="1"/>
</dbReference>
<evidence type="ECO:0000313" key="6">
    <source>
        <dbReference type="Proteomes" id="UP000613208"/>
    </source>
</evidence>
<dbReference type="SUPFAM" id="SSF51206">
    <property type="entry name" value="cAMP-binding domain-like"/>
    <property type="match status" value="1"/>
</dbReference>
<dbReference type="RefSeq" id="WP_201310824.1">
    <property type="nucleotide sequence ID" value="NZ_BLYI01000031.1"/>
</dbReference>
<dbReference type="AlphaFoldDB" id="A0A916Q651"/>
<keyword evidence="6" id="KW-1185">Reference proteome</keyword>
<dbReference type="InterPro" id="IPR014710">
    <property type="entry name" value="RmlC-like_jellyroll"/>
</dbReference>
<dbReference type="EMBL" id="BLYI01000031">
    <property type="protein sequence ID" value="GFO85114.1"/>
    <property type="molecule type" value="Genomic_DNA"/>
</dbReference>
<dbReference type="Pfam" id="PF13545">
    <property type="entry name" value="HTH_Crp_2"/>
    <property type="match status" value="1"/>
</dbReference>
<proteinExistence type="predicted"/>
<dbReference type="InterPro" id="IPR018490">
    <property type="entry name" value="cNMP-bd_dom_sf"/>
</dbReference>
<accession>A0A916Q651</accession>
<dbReference type="GO" id="GO:0006355">
    <property type="term" value="P:regulation of DNA-templated transcription"/>
    <property type="evidence" value="ECO:0007669"/>
    <property type="project" value="InterPro"/>
</dbReference>
<dbReference type="InterPro" id="IPR036390">
    <property type="entry name" value="WH_DNA-bd_sf"/>
</dbReference>
<organism evidence="5 6">
    <name type="scientific">Anaerostipes butyraticus</name>
    <dbReference type="NCBI Taxonomy" id="645466"/>
    <lineage>
        <taxon>Bacteria</taxon>
        <taxon>Bacillati</taxon>
        <taxon>Bacillota</taxon>
        <taxon>Clostridia</taxon>
        <taxon>Lachnospirales</taxon>
        <taxon>Lachnospiraceae</taxon>
        <taxon>Anaerostipes</taxon>
    </lineage>
</organism>
<dbReference type="InterPro" id="IPR000595">
    <property type="entry name" value="cNMP-bd_dom"/>
</dbReference>
<evidence type="ECO:0000313" key="5">
    <source>
        <dbReference type="EMBL" id="GFO85114.1"/>
    </source>
</evidence>
<evidence type="ECO:0000256" key="2">
    <source>
        <dbReference type="ARBA" id="ARBA00023125"/>
    </source>
</evidence>